<feature type="transmembrane region" description="Helical" evidence="18">
    <location>
        <begin position="422"/>
        <end position="446"/>
    </location>
</feature>
<protein>
    <recommendedName>
        <fullName evidence="4">NADH-ubiquinone oxidoreductase chain 5</fullName>
        <ecNumber evidence="3">7.1.1.2</ecNumber>
    </recommendedName>
    <alternativeName>
        <fullName evidence="16">NADH dehydrogenase subunit 5</fullName>
    </alternativeName>
</protein>
<feature type="transmembrane region" description="Helical" evidence="18">
    <location>
        <begin position="239"/>
        <end position="260"/>
    </location>
</feature>
<comment type="function">
    <text evidence="1">Core subunit of the mitochondrial membrane respiratory chain NADH dehydrogenase (Complex I) that is believed to belong to the minimal assembly required for catalysis. Complex I functions in the transfer of electrons from NADH to the respiratory chain. The immediate electron acceptor for the enzyme is believed to be ubiquinone.</text>
</comment>
<evidence type="ECO:0000256" key="9">
    <source>
        <dbReference type="ARBA" id="ARBA00022967"/>
    </source>
</evidence>
<feature type="transmembrane region" description="Helical" evidence="18">
    <location>
        <begin position="6"/>
        <end position="27"/>
    </location>
</feature>
<dbReference type="GO" id="GO:0003954">
    <property type="term" value="F:NADH dehydrogenase activity"/>
    <property type="evidence" value="ECO:0007669"/>
    <property type="project" value="TreeGrafter"/>
</dbReference>
<evidence type="ECO:0000256" key="7">
    <source>
        <dbReference type="ARBA" id="ARBA00022692"/>
    </source>
</evidence>
<comment type="catalytic activity">
    <reaction evidence="17">
        <text>a ubiquinone + NADH + 5 H(+)(in) = a ubiquinol + NAD(+) + 4 H(+)(out)</text>
        <dbReference type="Rhea" id="RHEA:29091"/>
        <dbReference type="Rhea" id="RHEA-COMP:9565"/>
        <dbReference type="Rhea" id="RHEA-COMP:9566"/>
        <dbReference type="ChEBI" id="CHEBI:15378"/>
        <dbReference type="ChEBI" id="CHEBI:16389"/>
        <dbReference type="ChEBI" id="CHEBI:17976"/>
        <dbReference type="ChEBI" id="CHEBI:57540"/>
        <dbReference type="ChEBI" id="CHEBI:57945"/>
        <dbReference type="EC" id="7.1.1.2"/>
    </reaction>
</comment>
<evidence type="ECO:0000256" key="3">
    <source>
        <dbReference type="ARBA" id="ARBA00012944"/>
    </source>
</evidence>
<dbReference type="EMBL" id="JN903532">
    <property type="protein sequence ID" value="AET62624.1"/>
    <property type="molecule type" value="Genomic_DNA"/>
</dbReference>
<feature type="transmembrane region" description="Helical" evidence="18">
    <location>
        <begin position="368"/>
        <end position="387"/>
    </location>
</feature>
<dbReference type="PANTHER" id="PTHR42829">
    <property type="entry name" value="NADH-UBIQUINONE OXIDOREDUCTASE CHAIN 5"/>
    <property type="match status" value="1"/>
</dbReference>
<dbReference type="AlphaFoldDB" id="I3PFK7"/>
<feature type="transmembrane region" description="Helical" evidence="18">
    <location>
        <begin position="208"/>
        <end position="227"/>
    </location>
</feature>
<feature type="transmembrane region" description="Helical" evidence="18">
    <location>
        <begin position="167"/>
        <end position="188"/>
    </location>
</feature>
<feature type="transmembrane region" description="Helical" evidence="18">
    <location>
        <begin position="452"/>
        <end position="470"/>
    </location>
</feature>
<dbReference type="GO" id="GO:0008137">
    <property type="term" value="F:NADH dehydrogenase (ubiquinone) activity"/>
    <property type="evidence" value="ECO:0007669"/>
    <property type="project" value="UniProtKB-EC"/>
</dbReference>
<keyword evidence="11 18" id="KW-1133">Transmembrane helix</keyword>
<dbReference type="GO" id="GO:0005743">
    <property type="term" value="C:mitochondrial inner membrane"/>
    <property type="evidence" value="ECO:0007669"/>
    <property type="project" value="UniProtKB-SubCell"/>
</dbReference>
<evidence type="ECO:0000256" key="8">
    <source>
        <dbReference type="ARBA" id="ARBA00022792"/>
    </source>
</evidence>
<gene>
    <name evidence="21" type="primary">ND5</name>
</gene>
<evidence type="ECO:0000256" key="6">
    <source>
        <dbReference type="ARBA" id="ARBA00022660"/>
    </source>
</evidence>
<feature type="domain" description="NADH dehydrogenase subunit 5 C-terminal" evidence="20">
    <location>
        <begin position="388"/>
        <end position="554"/>
    </location>
</feature>
<evidence type="ECO:0000256" key="16">
    <source>
        <dbReference type="ARBA" id="ARBA00031027"/>
    </source>
</evidence>
<dbReference type="EC" id="7.1.1.2" evidence="3"/>
<feature type="transmembrane region" description="Helical" evidence="18">
    <location>
        <begin position="87"/>
        <end position="114"/>
    </location>
</feature>
<feature type="transmembrane region" description="Helical" evidence="18">
    <location>
        <begin position="477"/>
        <end position="496"/>
    </location>
</feature>
<keyword evidence="12" id="KW-0520">NAD</keyword>
<dbReference type="GO" id="GO:0042773">
    <property type="term" value="P:ATP synthesis coupled electron transport"/>
    <property type="evidence" value="ECO:0007669"/>
    <property type="project" value="InterPro"/>
</dbReference>
<feature type="transmembrane region" description="Helical" evidence="18">
    <location>
        <begin position="57"/>
        <end position="75"/>
    </location>
</feature>
<evidence type="ECO:0000256" key="10">
    <source>
        <dbReference type="ARBA" id="ARBA00022982"/>
    </source>
</evidence>
<evidence type="ECO:0000256" key="1">
    <source>
        <dbReference type="ARBA" id="ARBA00003257"/>
    </source>
</evidence>
<sequence>MLVYLNLGILMFFMSIFFMIMLMKFLLLKLKLFIEFELMKIMGLNFSVMIYFDYKSFMFMMIVLMISSMIIFYSIEYMYNDFYSIRFIYILVLFVISMLMMIIGQNLLMILLGWDGLGLISYCLVIYYNSWSSYFSGMLTILTNRLGDIGLLLSISMMSMYGDWSYLLMNFNYINKFMIMFLCLAAFTKSAQVPFSSWLPLAMAAPTPISSLVHSSTLVTAGIYLMIRMKMLIFMNENFKLIMLFLGLMTMFFSGMVASFENDFKKVIALSTLSQLGIMMFTLMLGYSMLSFFHLIIHAMFKSLLFMCAGLILHSMNNNQDVRYLGGLSKMLLLTMIFFHCSNLALCGFPFLSGFYSKDMILEFSIFNNLNLLLMFMFYISISFTVIYTFRMIYYSIFNLMYFNSCWFIYDSKIMNFSMVMMFLYSVFGGVLFSWMVFDSMMLIILSNSLKWGLNFLILLSMFIGLYLFLMSKFNLYKVIVSFYFMSSMWFMNMFSSLMSKNFLPLGEMMFMILDKGWFEKSVKDMMFMIYINFMKMENFIFMLIINIFFFFFYNYYFMNLKKFMNDYI</sequence>
<dbReference type="PRINTS" id="PR01434">
    <property type="entry name" value="NADHDHGNASE5"/>
</dbReference>
<dbReference type="InterPro" id="IPR001750">
    <property type="entry name" value="ND/Mrp_TM"/>
</dbReference>
<evidence type="ECO:0000256" key="12">
    <source>
        <dbReference type="ARBA" id="ARBA00023027"/>
    </source>
</evidence>
<dbReference type="Pfam" id="PF00361">
    <property type="entry name" value="Proton_antipo_M"/>
    <property type="match status" value="1"/>
</dbReference>
<keyword evidence="9" id="KW-1278">Translocase</keyword>
<keyword evidence="14 21" id="KW-0496">Mitochondrion</keyword>
<evidence type="ECO:0000256" key="17">
    <source>
        <dbReference type="ARBA" id="ARBA00049551"/>
    </source>
</evidence>
<evidence type="ECO:0000256" key="2">
    <source>
        <dbReference type="ARBA" id="ARBA00004448"/>
    </source>
</evidence>
<keyword evidence="6" id="KW-0679">Respiratory chain</keyword>
<dbReference type="InterPro" id="IPR010934">
    <property type="entry name" value="NADH_DH_su5_C"/>
</dbReference>
<evidence type="ECO:0000256" key="11">
    <source>
        <dbReference type="ARBA" id="ARBA00022989"/>
    </source>
</evidence>
<reference evidence="21" key="1">
    <citation type="journal article" date="2012" name="Genome">
        <title>The first mitochondrial genome for the wasp superfamily Platygastroidea: the egg parasitoid Trissolcus basalis.</title>
        <authorList>
            <person name="Mao M."/>
            <person name="Valerio A."/>
            <person name="Austin A.D."/>
            <person name="Dowton M."/>
            <person name="Johnson N.F."/>
        </authorList>
    </citation>
    <scope>NUCLEOTIDE SEQUENCE</scope>
</reference>
<evidence type="ECO:0000259" key="19">
    <source>
        <dbReference type="Pfam" id="PF00361"/>
    </source>
</evidence>
<evidence type="ECO:0000256" key="15">
    <source>
        <dbReference type="ARBA" id="ARBA00023136"/>
    </source>
</evidence>
<keyword evidence="15 18" id="KW-0472">Membrane</keyword>
<keyword evidence="10" id="KW-0249">Electron transport</keyword>
<evidence type="ECO:0000256" key="13">
    <source>
        <dbReference type="ARBA" id="ARBA00023075"/>
    </source>
</evidence>
<evidence type="ECO:0000259" key="20">
    <source>
        <dbReference type="Pfam" id="PF06455"/>
    </source>
</evidence>
<evidence type="ECO:0000256" key="4">
    <source>
        <dbReference type="ARBA" id="ARBA00021096"/>
    </source>
</evidence>
<proteinExistence type="predicted"/>
<comment type="subcellular location">
    <subcellularLocation>
        <location evidence="2">Mitochondrion inner membrane</location>
        <topology evidence="2">Multi-pass membrane protein</topology>
    </subcellularLocation>
</comment>
<feature type="domain" description="NADH:quinone oxidoreductase/Mrp antiporter transmembrane" evidence="19">
    <location>
        <begin position="105"/>
        <end position="379"/>
    </location>
</feature>
<feature type="transmembrane region" description="Helical" evidence="18">
    <location>
        <begin position="540"/>
        <end position="559"/>
    </location>
</feature>
<evidence type="ECO:0000256" key="14">
    <source>
        <dbReference type="ARBA" id="ARBA00023128"/>
    </source>
</evidence>
<name>I3PFK7_9HYME</name>
<keyword evidence="5" id="KW-0813">Transport</keyword>
<dbReference type="InterPro" id="IPR003945">
    <property type="entry name" value="NU5C-like"/>
</dbReference>
<keyword evidence="8" id="KW-0999">Mitochondrion inner membrane</keyword>
<evidence type="ECO:0000256" key="5">
    <source>
        <dbReference type="ARBA" id="ARBA00022448"/>
    </source>
</evidence>
<feature type="transmembrane region" description="Helical" evidence="18">
    <location>
        <begin position="333"/>
        <end position="356"/>
    </location>
</feature>
<dbReference type="GO" id="GO:0015990">
    <property type="term" value="P:electron transport coupled proton transport"/>
    <property type="evidence" value="ECO:0007669"/>
    <property type="project" value="TreeGrafter"/>
</dbReference>
<keyword evidence="7 18" id="KW-0812">Transmembrane</keyword>
<evidence type="ECO:0000313" key="21">
    <source>
        <dbReference type="EMBL" id="AET62624.1"/>
    </source>
</evidence>
<dbReference type="PANTHER" id="PTHR42829:SF2">
    <property type="entry name" value="NADH-UBIQUINONE OXIDOREDUCTASE CHAIN 5"/>
    <property type="match status" value="1"/>
</dbReference>
<organism evidence="21">
    <name type="scientific">Trissolcus basalis</name>
    <dbReference type="NCBI Taxonomy" id="32421"/>
    <lineage>
        <taxon>Eukaryota</taxon>
        <taxon>Metazoa</taxon>
        <taxon>Ecdysozoa</taxon>
        <taxon>Arthropoda</taxon>
        <taxon>Hexapoda</taxon>
        <taxon>Insecta</taxon>
        <taxon>Pterygota</taxon>
        <taxon>Neoptera</taxon>
        <taxon>Endopterygota</taxon>
        <taxon>Hymenoptera</taxon>
        <taxon>Apocrita</taxon>
        <taxon>Proctotrupomorpha</taxon>
        <taxon>Platygastroidea</taxon>
        <taxon>Scelionidae</taxon>
        <taxon>Telenominae</taxon>
        <taxon>Trissolcus</taxon>
    </lineage>
</organism>
<geneLocation type="mitochondrion" evidence="21"/>
<keyword evidence="13" id="KW-0830">Ubiquinone</keyword>
<dbReference type="Pfam" id="PF06455">
    <property type="entry name" value="NADH5_C"/>
    <property type="match status" value="1"/>
</dbReference>
<evidence type="ECO:0000256" key="18">
    <source>
        <dbReference type="SAM" id="Phobius"/>
    </source>
</evidence>
<accession>I3PFK7</accession>